<evidence type="ECO:0000313" key="1">
    <source>
        <dbReference type="EMBL" id="KAL0195978.1"/>
    </source>
</evidence>
<feature type="non-terminal residue" evidence="1">
    <location>
        <position position="57"/>
    </location>
</feature>
<evidence type="ECO:0000313" key="2">
    <source>
        <dbReference type="Proteomes" id="UP001529510"/>
    </source>
</evidence>
<name>A0ABD0RDL9_CIRMR</name>
<gene>
    <name evidence="1" type="ORF">M9458_009550</name>
</gene>
<sequence length="57" mass="6274">GLCRVFSILEFRVDLQGFVLPLLCLFDLLLPLPLLSESVGPVPVLFSMASALWALQD</sequence>
<comment type="caution">
    <text evidence="1">The sequence shown here is derived from an EMBL/GenBank/DDBJ whole genome shotgun (WGS) entry which is preliminary data.</text>
</comment>
<reference evidence="1 2" key="1">
    <citation type="submission" date="2024-05" db="EMBL/GenBank/DDBJ databases">
        <title>Genome sequencing and assembly of Indian major carp, Cirrhinus mrigala (Hamilton, 1822).</title>
        <authorList>
            <person name="Mohindra V."/>
            <person name="Chowdhury L.M."/>
            <person name="Lal K."/>
            <person name="Jena J.K."/>
        </authorList>
    </citation>
    <scope>NUCLEOTIDE SEQUENCE [LARGE SCALE GENOMIC DNA]</scope>
    <source>
        <strain evidence="1">CM1030</strain>
        <tissue evidence="1">Blood</tissue>
    </source>
</reference>
<proteinExistence type="predicted"/>
<keyword evidence="2" id="KW-1185">Reference proteome</keyword>
<organism evidence="1 2">
    <name type="scientific">Cirrhinus mrigala</name>
    <name type="common">Mrigala</name>
    <dbReference type="NCBI Taxonomy" id="683832"/>
    <lineage>
        <taxon>Eukaryota</taxon>
        <taxon>Metazoa</taxon>
        <taxon>Chordata</taxon>
        <taxon>Craniata</taxon>
        <taxon>Vertebrata</taxon>
        <taxon>Euteleostomi</taxon>
        <taxon>Actinopterygii</taxon>
        <taxon>Neopterygii</taxon>
        <taxon>Teleostei</taxon>
        <taxon>Ostariophysi</taxon>
        <taxon>Cypriniformes</taxon>
        <taxon>Cyprinidae</taxon>
        <taxon>Labeoninae</taxon>
        <taxon>Labeonini</taxon>
        <taxon>Cirrhinus</taxon>
    </lineage>
</organism>
<feature type="non-terminal residue" evidence="1">
    <location>
        <position position="1"/>
    </location>
</feature>
<dbReference type="Proteomes" id="UP001529510">
    <property type="component" value="Unassembled WGS sequence"/>
</dbReference>
<dbReference type="EMBL" id="JAMKFB020000004">
    <property type="protein sequence ID" value="KAL0195978.1"/>
    <property type="molecule type" value="Genomic_DNA"/>
</dbReference>
<protein>
    <submittedName>
        <fullName evidence="1">Uncharacterized protein</fullName>
    </submittedName>
</protein>
<dbReference type="AlphaFoldDB" id="A0ABD0RDL9"/>
<accession>A0ABD0RDL9</accession>